<evidence type="ECO:0000313" key="2">
    <source>
        <dbReference type="EMBL" id="KAK8876012.1"/>
    </source>
</evidence>
<evidence type="ECO:0000313" key="3">
    <source>
        <dbReference type="Proteomes" id="UP001470230"/>
    </source>
</evidence>
<keyword evidence="3" id="KW-1185">Reference proteome</keyword>
<organism evidence="2 3">
    <name type="scientific">Tritrichomonas musculus</name>
    <dbReference type="NCBI Taxonomy" id="1915356"/>
    <lineage>
        <taxon>Eukaryota</taxon>
        <taxon>Metamonada</taxon>
        <taxon>Parabasalia</taxon>
        <taxon>Tritrichomonadida</taxon>
        <taxon>Tritrichomonadidae</taxon>
        <taxon>Tritrichomonas</taxon>
    </lineage>
</organism>
<evidence type="ECO:0008006" key="4">
    <source>
        <dbReference type="Google" id="ProtNLM"/>
    </source>
</evidence>
<comment type="caution">
    <text evidence="2">The sequence shown here is derived from an EMBL/GenBank/DDBJ whole genome shotgun (WGS) entry which is preliminary data.</text>
</comment>
<keyword evidence="1" id="KW-0175">Coiled coil</keyword>
<evidence type="ECO:0000256" key="1">
    <source>
        <dbReference type="SAM" id="Coils"/>
    </source>
</evidence>
<dbReference type="EMBL" id="JAPFFF010000012">
    <property type="protein sequence ID" value="KAK8876012.1"/>
    <property type="molecule type" value="Genomic_DNA"/>
</dbReference>
<sequence>MDEQLVAARKAKQDIRESKNESSIDKKILFLNNQINSLKKENELLKKQLDEQKKYDFDELIKQNIILEDLIKHSPNSDFKNDDYKPETINLALQIRSISQKAYDILHNNLFFPNKSYIMVKFHESISDLPEKITNTENVGEIINIWKQKFNIPKSQVIKACLAVDALYFKPDIKITMDNLIFGMITDNDSKVFLPKDSIQYFTNKPSSFEKFLALNWNKIIKAGFVFQIQPYDFKYKPFVVHIFPSTNGKASCIIVDLLFQIRELAKNRRIRIKSFAFDGDNAYHQLHLKYFNSYVSILLFNNKFHNVKAKIMRVVSDYFHLLKRLRYRLLSCIIHCGFTIDSKPIIIEEIKSILNEMGEVIWCNDRYTKMHDKLPIELFKTENLIKLIESEQLSAAAYWFPATMSLIAINNGEIEIKFRKFLLECSLFFMVYYNDIWEKNDGNLRQRKHGDLKDVVFYTKELVIEFANTMYSHLHLMSDIKDYHFSSNGTGPLEHKFGYARVKSHDVNTLSRFIYVISSIQTVENEDKKAKFIDFNKNADKIKGRINDFGVSVKTEGESNENEYDDELPYTPQTVAKVFLSKAGFNIQANWMIDEDDVIYWTSFFLKQFIDDKPKMKKRNTITMNTYLYGTDNCQRAKAIITGKPVKGQYPTNYNKMKKQKLFDDICFEKLRGKPSKYYLLQIVHFIKEIDPNCDFDPGKKTPKSEIYDWIIENLEKYFVIIDNYNENK</sequence>
<name>A0ABR2JDJ0_9EUKA</name>
<dbReference type="Proteomes" id="UP001470230">
    <property type="component" value="Unassembled WGS sequence"/>
</dbReference>
<feature type="coiled-coil region" evidence="1">
    <location>
        <begin position="1"/>
        <end position="55"/>
    </location>
</feature>
<reference evidence="2 3" key="1">
    <citation type="submission" date="2024-04" db="EMBL/GenBank/DDBJ databases">
        <title>Tritrichomonas musculus Genome.</title>
        <authorList>
            <person name="Alves-Ferreira E."/>
            <person name="Grigg M."/>
            <person name="Lorenzi H."/>
            <person name="Galac M."/>
        </authorList>
    </citation>
    <scope>NUCLEOTIDE SEQUENCE [LARGE SCALE GENOMIC DNA]</scope>
    <source>
        <strain evidence="2 3">EAF2021</strain>
    </source>
</reference>
<gene>
    <name evidence="2" type="ORF">M9Y10_006195</name>
</gene>
<proteinExistence type="predicted"/>
<accession>A0ABR2JDJ0</accession>
<protein>
    <recommendedName>
        <fullName evidence="4">Reverse transcriptase domain-containing protein</fullName>
    </recommendedName>
</protein>